<protein>
    <submittedName>
        <fullName evidence="2">4,5:9,10-diseco-3-hydroxy-5,9, 17-trioxoandrosta-1(10),2-diene-4-oate hydrolase</fullName>
    </submittedName>
</protein>
<dbReference type="PANTHER" id="PTHR46438">
    <property type="entry name" value="ALPHA/BETA-HYDROLASES SUPERFAMILY PROTEIN"/>
    <property type="match status" value="1"/>
</dbReference>
<dbReference type="Pfam" id="PF00561">
    <property type="entry name" value="Abhydrolase_1"/>
    <property type="match status" value="1"/>
</dbReference>
<comment type="caution">
    <text evidence="2">The sequence shown here is derived from an EMBL/GenBank/DDBJ whole genome shotgun (WGS) entry which is preliminary data.</text>
</comment>
<evidence type="ECO:0000313" key="2">
    <source>
        <dbReference type="EMBL" id="ROS43180.1"/>
    </source>
</evidence>
<dbReference type="GO" id="GO:0016787">
    <property type="term" value="F:hydrolase activity"/>
    <property type="evidence" value="ECO:0007669"/>
    <property type="project" value="UniProtKB-KW"/>
</dbReference>
<dbReference type="AlphaFoldDB" id="A0A3N2H491"/>
<dbReference type="EMBL" id="RKHY01000001">
    <property type="protein sequence ID" value="ROS43180.1"/>
    <property type="molecule type" value="Genomic_DNA"/>
</dbReference>
<feature type="domain" description="AB hydrolase-1" evidence="1">
    <location>
        <begin position="33"/>
        <end position="271"/>
    </location>
</feature>
<dbReference type="PRINTS" id="PR00111">
    <property type="entry name" value="ABHYDROLASE"/>
</dbReference>
<dbReference type="PANTHER" id="PTHR46438:SF11">
    <property type="entry name" value="LIPASE-RELATED"/>
    <property type="match status" value="1"/>
</dbReference>
<gene>
    <name evidence="2" type="ORF">EDD35_5582</name>
</gene>
<name>A0A3N2H491_9PSEU</name>
<dbReference type="PRINTS" id="PR00412">
    <property type="entry name" value="EPOXHYDRLASE"/>
</dbReference>
<proteinExistence type="predicted"/>
<evidence type="ECO:0000313" key="3">
    <source>
        <dbReference type="Proteomes" id="UP000274843"/>
    </source>
</evidence>
<dbReference type="InterPro" id="IPR029058">
    <property type="entry name" value="AB_hydrolase_fold"/>
</dbReference>
<dbReference type="NCBIfam" id="NF045632">
    <property type="entry name" value="hydroxlase_HsaD"/>
    <property type="match status" value="1"/>
</dbReference>
<keyword evidence="2" id="KW-0378">Hydrolase</keyword>
<evidence type="ECO:0000259" key="1">
    <source>
        <dbReference type="Pfam" id="PF00561"/>
    </source>
</evidence>
<sequence>MRWCDVTEGKYAEVGGGLRLHYHEAGTEHAETVVLLHGGGPGASAWSNFSRNIEVFAKSFRVLAVDQPGFGKSDKPTEHPQYFTHSSTAVVGLLDALGVGKAHLVGNSLGGGTAVRLALDHPDRAGRLVLMGPGGLSTNLFAPDPTEGVKALGRFAAPPGPSKEKLAAFLRLMVFDPALITDELVEERYANASTPESLAAMRAMGASFAGADYEQGMLWREAYKLRQRVLLIWGREDRVNPLDGALVALKTIPRAQLHVFGRCGHWAQVEKFDEFNRLALDFLRGE</sequence>
<dbReference type="Proteomes" id="UP000274843">
    <property type="component" value="Unassembled WGS sequence"/>
</dbReference>
<accession>A0A3N2H491</accession>
<dbReference type="InterPro" id="IPR000639">
    <property type="entry name" value="Epox_hydrolase-like"/>
</dbReference>
<dbReference type="Gene3D" id="3.40.50.1820">
    <property type="entry name" value="alpha/beta hydrolase"/>
    <property type="match status" value="1"/>
</dbReference>
<organism evidence="2 3">
    <name type="scientific">Amycolatopsis thermoflava</name>
    <dbReference type="NCBI Taxonomy" id="84480"/>
    <lineage>
        <taxon>Bacteria</taxon>
        <taxon>Bacillati</taxon>
        <taxon>Actinomycetota</taxon>
        <taxon>Actinomycetes</taxon>
        <taxon>Pseudonocardiales</taxon>
        <taxon>Pseudonocardiaceae</taxon>
        <taxon>Amycolatopsis</taxon>
        <taxon>Amycolatopsis methanolica group</taxon>
    </lineage>
</organism>
<keyword evidence="3" id="KW-1185">Reference proteome</keyword>
<dbReference type="InterPro" id="IPR054676">
    <property type="entry name" value="HsaD"/>
</dbReference>
<dbReference type="InterPro" id="IPR000073">
    <property type="entry name" value="AB_hydrolase_1"/>
</dbReference>
<reference evidence="2 3" key="1">
    <citation type="submission" date="2018-11" db="EMBL/GenBank/DDBJ databases">
        <title>Sequencing the genomes of 1000 actinobacteria strains.</title>
        <authorList>
            <person name="Klenk H.-P."/>
        </authorList>
    </citation>
    <scope>NUCLEOTIDE SEQUENCE [LARGE SCALE GENOMIC DNA]</scope>
    <source>
        <strain evidence="2 3">DSM 44348</strain>
    </source>
</reference>
<dbReference type="SUPFAM" id="SSF53474">
    <property type="entry name" value="alpha/beta-Hydrolases"/>
    <property type="match status" value="1"/>
</dbReference>